<comment type="caution">
    <text evidence="2">The sequence shown here is derived from an EMBL/GenBank/DDBJ whole genome shotgun (WGS) entry which is preliminary data.</text>
</comment>
<dbReference type="OrthoDB" id="2074929at2"/>
<feature type="transmembrane region" description="Helical" evidence="1">
    <location>
        <begin position="99"/>
        <end position="117"/>
    </location>
</feature>
<evidence type="ECO:0000256" key="1">
    <source>
        <dbReference type="SAM" id="Phobius"/>
    </source>
</evidence>
<feature type="transmembrane region" description="Helical" evidence="1">
    <location>
        <begin position="7"/>
        <end position="30"/>
    </location>
</feature>
<gene>
    <name evidence="2" type="ORF">DCCM_2067</name>
</gene>
<feature type="transmembrane region" description="Helical" evidence="1">
    <location>
        <begin position="77"/>
        <end position="93"/>
    </location>
</feature>
<dbReference type="EMBL" id="BFAV01000071">
    <property type="protein sequence ID" value="GBF32970.1"/>
    <property type="molecule type" value="Genomic_DNA"/>
</dbReference>
<name>A0A2L2XA71_9FIRM</name>
<dbReference type="AlphaFoldDB" id="A0A2L2XA71"/>
<proteinExistence type="predicted"/>
<sequence>MQRPAGITVISIYSLLSGLFSIFVGTLTFMSLQAEKSPEHSWLIAMSLFSVVTGVLELLVYHGLWNFKKWGYHLAKYLYFLYIPLGIVMILVDSSPANIVIQLAYATVSVLIVIYLLKPEVENMY</sequence>
<organism evidence="2 3">
    <name type="scientific">Desulfocucumis palustris</name>
    <dbReference type="NCBI Taxonomy" id="1898651"/>
    <lineage>
        <taxon>Bacteria</taxon>
        <taxon>Bacillati</taxon>
        <taxon>Bacillota</taxon>
        <taxon>Clostridia</taxon>
        <taxon>Eubacteriales</taxon>
        <taxon>Desulfocucumaceae</taxon>
        <taxon>Desulfocucumis</taxon>
    </lineage>
</organism>
<evidence type="ECO:0000313" key="2">
    <source>
        <dbReference type="EMBL" id="GBF32970.1"/>
    </source>
</evidence>
<dbReference type="RefSeq" id="WP_104371424.1">
    <property type="nucleotide sequence ID" value="NZ_BFAV01000071.1"/>
</dbReference>
<keyword evidence="1" id="KW-0812">Transmembrane</keyword>
<keyword evidence="3" id="KW-1185">Reference proteome</keyword>
<reference evidence="3" key="1">
    <citation type="submission" date="2018-02" db="EMBL/GenBank/DDBJ databases">
        <title>Genome sequence of Desulfocucumis palustris strain NAW-5.</title>
        <authorList>
            <person name="Watanabe M."/>
            <person name="Kojima H."/>
            <person name="Fukui M."/>
        </authorList>
    </citation>
    <scope>NUCLEOTIDE SEQUENCE [LARGE SCALE GENOMIC DNA]</scope>
    <source>
        <strain evidence="3">NAW-5</strain>
    </source>
</reference>
<dbReference type="Proteomes" id="UP000239549">
    <property type="component" value="Unassembled WGS sequence"/>
</dbReference>
<protein>
    <submittedName>
        <fullName evidence="2">Uncharacterized protein</fullName>
    </submittedName>
</protein>
<feature type="transmembrane region" description="Helical" evidence="1">
    <location>
        <begin position="42"/>
        <end position="65"/>
    </location>
</feature>
<evidence type="ECO:0000313" key="3">
    <source>
        <dbReference type="Proteomes" id="UP000239549"/>
    </source>
</evidence>
<keyword evidence="1" id="KW-0472">Membrane</keyword>
<accession>A0A2L2XA71</accession>
<keyword evidence="1" id="KW-1133">Transmembrane helix</keyword>